<protein>
    <submittedName>
        <fullName evidence="2">Uncharacterized protein</fullName>
    </submittedName>
</protein>
<dbReference type="RefSeq" id="WP_169665032.1">
    <property type="nucleotide sequence ID" value="NZ_CP076132.1"/>
</dbReference>
<feature type="transmembrane region" description="Helical" evidence="1">
    <location>
        <begin position="18"/>
        <end position="35"/>
    </location>
</feature>
<evidence type="ECO:0000256" key="1">
    <source>
        <dbReference type="SAM" id="Phobius"/>
    </source>
</evidence>
<accession>A0AAX1N4P7</accession>
<dbReference type="Proteomes" id="UP000678679">
    <property type="component" value="Chromosome 1"/>
</dbReference>
<keyword evidence="1" id="KW-0812">Transmembrane</keyword>
<keyword evidence="1" id="KW-0472">Membrane</keyword>
<keyword evidence="3" id="KW-1185">Reference proteome</keyword>
<dbReference type="EMBL" id="CP076132">
    <property type="protein sequence ID" value="QWG02460.1"/>
    <property type="molecule type" value="Genomic_DNA"/>
</dbReference>
<evidence type="ECO:0000313" key="2">
    <source>
        <dbReference type="EMBL" id="QWG02460.1"/>
    </source>
</evidence>
<dbReference type="KEGG" id="fya:KMW28_02475"/>
<evidence type="ECO:0000313" key="3">
    <source>
        <dbReference type="Proteomes" id="UP000678679"/>
    </source>
</evidence>
<name>A0AAX1N4P7_9BACT</name>
<proteinExistence type="predicted"/>
<gene>
    <name evidence="2" type="ORF">KMW28_02475</name>
</gene>
<reference evidence="2 3" key="1">
    <citation type="submission" date="2021-05" db="EMBL/GenBank/DDBJ databases">
        <title>Comparative genomic studies on the polysaccharide-degrading batcterial strains of the Flammeovirga genus.</title>
        <authorList>
            <person name="Zewei F."/>
            <person name="Zheng Z."/>
            <person name="Yu L."/>
            <person name="Ruyue G."/>
            <person name="Yanhong M."/>
            <person name="Yuanyuan C."/>
            <person name="Jingyan G."/>
            <person name="Wenjun H."/>
        </authorList>
    </citation>
    <scope>NUCLEOTIDE SEQUENCE [LARGE SCALE GENOMIC DNA]</scope>
    <source>
        <strain evidence="2 3">NBRC:100898</strain>
    </source>
</reference>
<organism evidence="2 3">
    <name type="scientific">Flammeovirga yaeyamensis</name>
    <dbReference type="NCBI Taxonomy" id="367791"/>
    <lineage>
        <taxon>Bacteria</taxon>
        <taxon>Pseudomonadati</taxon>
        <taxon>Bacteroidota</taxon>
        <taxon>Cytophagia</taxon>
        <taxon>Cytophagales</taxon>
        <taxon>Flammeovirgaceae</taxon>
        <taxon>Flammeovirga</taxon>
    </lineage>
</organism>
<sequence length="141" mass="16490">MRKFGRQSNIKKQPIPKVYYVGFAFITIVFIYASVKKYFISKEINECGIITKAKVSNYRVRKTKVAYYYNYQDESLTNYSGKETRLKKIPNLEKGGHIYIVYPCSDPSKSTFLEIDNSFRLASDSLLVRAYAKEHNLRMLE</sequence>
<dbReference type="AlphaFoldDB" id="A0AAX1N4P7"/>
<keyword evidence="1" id="KW-1133">Transmembrane helix</keyword>